<feature type="domain" description="Ig-like" evidence="10">
    <location>
        <begin position="525"/>
        <end position="603"/>
    </location>
</feature>
<dbReference type="Pfam" id="PF07523">
    <property type="entry name" value="Big_3"/>
    <property type="match status" value="4"/>
</dbReference>
<dbReference type="GO" id="GO:0016837">
    <property type="term" value="F:carbon-oxygen lyase activity, acting on polysaccharides"/>
    <property type="evidence" value="ECO:0007669"/>
    <property type="project" value="TreeGrafter"/>
</dbReference>
<dbReference type="Gene3D" id="2.60.120.560">
    <property type="entry name" value="Exo-inulinase, domain 1"/>
    <property type="match status" value="1"/>
</dbReference>
<evidence type="ECO:0000259" key="10">
    <source>
        <dbReference type="Pfam" id="PF07523"/>
    </source>
</evidence>
<dbReference type="GO" id="GO:0046872">
    <property type="term" value="F:metal ion binding"/>
    <property type="evidence" value="ECO:0007669"/>
    <property type="project" value="UniProtKB-KW"/>
</dbReference>
<dbReference type="RefSeq" id="WP_132283318.1">
    <property type="nucleotide sequence ID" value="NZ_SMGQ01000017.1"/>
</dbReference>
<dbReference type="OrthoDB" id="8660908at2"/>
<proteinExistence type="inferred from homology"/>
<dbReference type="InterPro" id="IPR052052">
    <property type="entry name" value="Polysaccharide_Lyase_9"/>
</dbReference>
<dbReference type="Gene3D" id="2.160.20.10">
    <property type="entry name" value="Single-stranded right-handed beta-helix, Pectin lyase-like"/>
    <property type="match status" value="1"/>
</dbReference>
<keyword evidence="4" id="KW-0479">Metal-binding</keyword>
<dbReference type="InterPro" id="IPR011050">
    <property type="entry name" value="Pectin_lyase_fold/virulence"/>
</dbReference>
<keyword evidence="7" id="KW-0456">Lyase</keyword>
<dbReference type="SUPFAM" id="SSF51126">
    <property type="entry name" value="Pectin lyase-like"/>
    <property type="match status" value="1"/>
</dbReference>
<dbReference type="PANTHER" id="PTHR40088:SF1">
    <property type="entry name" value="PECTATE LYASE PEL9"/>
    <property type="match status" value="1"/>
</dbReference>
<evidence type="ECO:0000313" key="14">
    <source>
        <dbReference type="Proteomes" id="UP000294545"/>
    </source>
</evidence>
<dbReference type="PANTHER" id="PTHR40088">
    <property type="entry name" value="PECTATE LYASE (EUROFUNG)"/>
    <property type="match status" value="1"/>
</dbReference>
<gene>
    <name evidence="13" type="ORF">EDC19_2660</name>
</gene>
<feature type="chain" id="PRO_5021033113" evidence="9">
    <location>
        <begin position="28"/>
        <end position="1475"/>
    </location>
</feature>
<comment type="similarity">
    <text evidence="8">Belongs to the polysaccharide lyase 9 family.</text>
</comment>
<keyword evidence="3" id="KW-0964">Secreted</keyword>
<evidence type="ECO:0000256" key="1">
    <source>
        <dbReference type="ARBA" id="ARBA00001913"/>
    </source>
</evidence>
<evidence type="ECO:0000259" key="12">
    <source>
        <dbReference type="Pfam" id="PF25850"/>
    </source>
</evidence>
<dbReference type="SMART" id="SM00710">
    <property type="entry name" value="PbH1"/>
    <property type="match status" value="7"/>
</dbReference>
<evidence type="ECO:0000256" key="8">
    <source>
        <dbReference type="ARBA" id="ARBA00038263"/>
    </source>
</evidence>
<dbReference type="Proteomes" id="UP000294545">
    <property type="component" value="Unassembled WGS sequence"/>
</dbReference>
<feature type="domain" description="Ig-like" evidence="10">
    <location>
        <begin position="694"/>
        <end position="762"/>
    </location>
</feature>
<dbReference type="InterPro" id="IPR022038">
    <property type="entry name" value="Ig-like_bact"/>
</dbReference>
<feature type="domain" description="Pectate disaccharide-lyase-like N-terminal" evidence="11">
    <location>
        <begin position="793"/>
        <end position="987"/>
    </location>
</feature>
<dbReference type="Gene3D" id="2.60.40.3630">
    <property type="match status" value="4"/>
</dbReference>
<comment type="subcellular location">
    <subcellularLocation>
        <location evidence="2">Secreted</location>
    </subcellularLocation>
</comment>
<feature type="domain" description="Pectate disaccharide-lyase-like N-terminal" evidence="11">
    <location>
        <begin position="256"/>
        <end position="327"/>
    </location>
</feature>
<evidence type="ECO:0000313" key="13">
    <source>
        <dbReference type="EMBL" id="TCK88013.1"/>
    </source>
</evidence>
<dbReference type="EMBL" id="SMGQ01000017">
    <property type="protein sequence ID" value="TCK88013.1"/>
    <property type="molecule type" value="Genomic_DNA"/>
</dbReference>
<keyword evidence="5 9" id="KW-0732">Signal</keyword>
<comment type="cofactor">
    <cofactor evidence="1">
        <name>Ca(2+)</name>
        <dbReference type="ChEBI" id="CHEBI:29108"/>
    </cofactor>
</comment>
<keyword evidence="6" id="KW-0106">Calcium</keyword>
<feature type="domain" description="Pectate disaccharide-lyase-like N-terminal" evidence="11">
    <location>
        <begin position="45"/>
        <end position="130"/>
    </location>
</feature>
<reference evidence="13 14" key="1">
    <citation type="submission" date="2019-03" db="EMBL/GenBank/DDBJ databases">
        <title>Genomic Encyclopedia of Type Strains, Phase IV (KMG-IV): sequencing the most valuable type-strain genomes for metagenomic binning, comparative biology and taxonomic classification.</title>
        <authorList>
            <person name="Goeker M."/>
        </authorList>
    </citation>
    <scope>NUCLEOTIDE SEQUENCE [LARGE SCALE GENOMIC DNA]</scope>
    <source>
        <strain evidence="13 14">DSM 24176</strain>
    </source>
</reference>
<dbReference type="InterPro" id="IPR058953">
    <property type="entry name" value="PelX-like_N"/>
</dbReference>
<keyword evidence="14" id="KW-1185">Reference proteome</keyword>
<feature type="domain" description="Pectate disaccharide-lyase-like central Ig-like" evidence="12">
    <location>
        <begin position="1008"/>
        <end position="1091"/>
    </location>
</feature>
<feature type="domain" description="Ig-like" evidence="10">
    <location>
        <begin position="447"/>
        <end position="509"/>
    </location>
</feature>
<evidence type="ECO:0000256" key="5">
    <source>
        <dbReference type="ARBA" id="ARBA00022729"/>
    </source>
</evidence>
<dbReference type="InterPro" id="IPR012334">
    <property type="entry name" value="Pectin_lyas_fold"/>
</dbReference>
<evidence type="ECO:0000256" key="6">
    <source>
        <dbReference type="ARBA" id="ARBA00022837"/>
    </source>
</evidence>
<dbReference type="Pfam" id="PF25849">
    <property type="entry name" value="PelX_N"/>
    <property type="match status" value="3"/>
</dbReference>
<protein>
    <submittedName>
        <fullName evidence="13">Ig-like protein group 3</fullName>
    </submittedName>
</protein>
<evidence type="ECO:0000256" key="2">
    <source>
        <dbReference type="ARBA" id="ARBA00004613"/>
    </source>
</evidence>
<name>A0A4R1MDT4_9FIRM</name>
<feature type="domain" description="Ig-like" evidence="10">
    <location>
        <begin position="617"/>
        <end position="682"/>
    </location>
</feature>
<feature type="signal peptide" evidence="9">
    <location>
        <begin position="1"/>
        <end position="27"/>
    </location>
</feature>
<comment type="caution">
    <text evidence="13">The sequence shown here is derived from an EMBL/GenBank/DDBJ whole genome shotgun (WGS) entry which is preliminary data.</text>
</comment>
<organism evidence="13 14">
    <name type="scientific">Natranaerovirga hydrolytica</name>
    <dbReference type="NCBI Taxonomy" id="680378"/>
    <lineage>
        <taxon>Bacteria</taxon>
        <taxon>Bacillati</taxon>
        <taxon>Bacillota</taxon>
        <taxon>Clostridia</taxon>
        <taxon>Lachnospirales</taxon>
        <taxon>Natranaerovirgaceae</taxon>
        <taxon>Natranaerovirga</taxon>
    </lineage>
</organism>
<dbReference type="InterPro" id="IPR006626">
    <property type="entry name" value="PbH1"/>
</dbReference>
<dbReference type="InterPro" id="IPR058863">
    <property type="entry name" value="PelX-like_Ig"/>
</dbReference>
<evidence type="ECO:0000256" key="4">
    <source>
        <dbReference type="ARBA" id="ARBA00022723"/>
    </source>
</evidence>
<accession>A0A4R1MDT4</accession>
<dbReference type="GO" id="GO:0005576">
    <property type="term" value="C:extracellular region"/>
    <property type="evidence" value="ECO:0007669"/>
    <property type="project" value="UniProtKB-SubCell"/>
</dbReference>
<evidence type="ECO:0000259" key="11">
    <source>
        <dbReference type="Pfam" id="PF25849"/>
    </source>
</evidence>
<sequence length="1475" mass="163099">MSKIKRVFGLVMSLVLVFSSFSLTTFAQEEGTFEDMINVSSDWEARVFGDNGGQSNYTSENFDITENEDNTVTMRVSNNRGKIASNSEGIAYYFQELPEDANFELSASVQVDSWEANNQVSFGIMARSNVMEDHINDGSFTGDYVSVGAIDQEMKGFYKSGDSQQKNGYEFEDALLPSPGEEYELSLQKSGDIFSLTVNGETKILDEFDKALNYVGLYVSRNTAVTFSNVRLNIEGQVELGDYENSFFGDIGGQSNVTEEKYEITELDENALRMRVSENSGKIASSSEGIAYYFKEVPPSANYEITTNVKVEDWTANNQVGFGIMLRGDVLYDISDGSHTSDYIAVGAIDQEMKGFFKQGDSQQKNGYEFENALLPAPGEEYELSLQKSGDVYILEVDGETQIVQEFDGMMNFAGFFVSRNATVEFTDFDIQVDNRVVEDIIVDTSNMDTEFLLEQELDLTGINVTAIYTDGSQSQLSESDFIVTGYDSSEVGTTTVTLNHNGQLAEVDFEIIPLTATALNVIYYPAKTDYYMGDTFDPEGFVVEAVYNDGYKVEEITEENYNIAVEGEVAEEGYVFESAGEKEVTVISTETPETTTTITVNVSDAELTNLEVTSMPEKTLYFLDDALELEGLVVYATYDDGNEVRLMRDEFEVSDLNTATAGNKTLTVSHKDLTTTFNLEVKARELVGIEVTEYPQTTYTIGEDFDSTGMEISAVYDNLDKELLDADEFTVDTDAFDNSSAGVYEIVISSSVGNVVLPVTVREETAIEWNSIIFGQSISEDKNEVNIKEDGTIELFAEGNAGKITGDHDGISYYYTVVDANEDNFTVSADVKVIEYAKDPHDGQESFGIMARDAIGTHLDSSVFAGNLAAVGGFSGGTRDPNGTQLFIRKGVIATDGSDFLEDSGRFSKMIEEVRPATENTYPEQDYRLTLSKTNSGFVGQLNNGEEVMFFEPDILTLQDEDQIYVGFYAAREAHIEVSNIEMDITAAATDAPRVYPPAEAIEPEFEIVSLERTSETDFDFMLESNVDGIAIIKQGHDVIGQDLEVTANEKFVLPTEIDAMDKTNFSVTFLPDDTQFLTDYDKMVQNFTVEHRTYVEDGDIYVSPEGTIDGEGTRENPLDLDTAIDFVRPGQRIMLMDGHYMRETRFEIKKYNDGTPTQMKYLFAEPGTNPVIDADRRVEGGLLSGDYWYIRGVDFARSSGNSHGFRIGGNHNIIENSRFYENGDTGLQISRTDDAPNIEDWPSYNLILNSVAFDNRDPSGNNADGFAAKLTSGYGNVFKGCIAHNNIDDGWDLYTKVGDGEIGPVTIIDSIAYNNGVLTDGTIGNGKNGFKLGGEGVNVPHVLKNSVAFGQAENGITSNSNPGLIVEDSLSFNNGRNVYLYTYTNIETDFQVDGLVSVQDDPENASADSYPENIEADNNYLFDGEKSVNASGEELAITQEDIDKLNNLAELIRDERGNINWDDFYEIVGPFIQ</sequence>
<dbReference type="Pfam" id="PF25850">
    <property type="entry name" value="PelX_Ig"/>
    <property type="match status" value="1"/>
</dbReference>
<evidence type="ECO:0000256" key="7">
    <source>
        <dbReference type="ARBA" id="ARBA00023239"/>
    </source>
</evidence>
<evidence type="ECO:0000256" key="3">
    <source>
        <dbReference type="ARBA" id="ARBA00022525"/>
    </source>
</evidence>
<evidence type="ECO:0000256" key="9">
    <source>
        <dbReference type="SAM" id="SignalP"/>
    </source>
</evidence>